<keyword evidence="4" id="KW-1185">Reference proteome</keyword>
<sequence length="352" mass="36807">MLPGCYLTALASPGTRNLHPVDELEQRLRVAADVLTDARDVTLLAHVKPDADTFGSAVALGLALRGRGATVRVSFADPADGVPETLRCLDSSGLAVLPDELPETPEVLVVLDTGSLGRLGSLAGQVHATRAAGRPVVVLDHHASNPGYGTHNVVDENAEATAVLVLALLDELGVQLDEPIARGLYAGLMTDTSSFRRATPATHAMAGRLLEAGVNPDELGRQLVDNLPFSWLGELATVLGTARYEPAVLDGLGLVHAVVPIEITARARMDDVETVVDLLRATNEAEVAVVLKEMRAGEFTVSLRAKSRVDVRSAAQSLGGGGHRLAAGCTLTGTAESVLDDLRTALAAAERL</sequence>
<dbReference type="InterPro" id="IPR001667">
    <property type="entry name" value="DDH_dom"/>
</dbReference>
<name>A0A4R2QEN8_9PSEU</name>
<dbReference type="OrthoDB" id="9803668at2"/>
<organism evidence="3 4">
    <name type="scientific">Tamaricihabitans halophyticus</name>
    <dbReference type="NCBI Taxonomy" id="1262583"/>
    <lineage>
        <taxon>Bacteria</taxon>
        <taxon>Bacillati</taxon>
        <taxon>Actinomycetota</taxon>
        <taxon>Actinomycetes</taxon>
        <taxon>Pseudonocardiales</taxon>
        <taxon>Pseudonocardiaceae</taxon>
        <taxon>Tamaricihabitans</taxon>
    </lineage>
</organism>
<dbReference type="Pfam" id="PF02272">
    <property type="entry name" value="DHHA1"/>
    <property type="match status" value="1"/>
</dbReference>
<evidence type="ECO:0000313" key="3">
    <source>
        <dbReference type="EMBL" id="TCP46748.1"/>
    </source>
</evidence>
<reference evidence="3 4" key="1">
    <citation type="submission" date="2019-03" db="EMBL/GenBank/DDBJ databases">
        <title>Genomic Encyclopedia of Type Strains, Phase IV (KMG-IV): sequencing the most valuable type-strain genomes for metagenomic binning, comparative biology and taxonomic classification.</title>
        <authorList>
            <person name="Goeker M."/>
        </authorList>
    </citation>
    <scope>NUCLEOTIDE SEQUENCE [LARGE SCALE GENOMIC DNA]</scope>
    <source>
        <strain evidence="3 4">DSM 45765</strain>
    </source>
</reference>
<dbReference type="PANTHER" id="PTHR47618:SF1">
    <property type="entry name" value="BIFUNCTIONAL OLIGORIBONUCLEASE AND PAP PHOSPHATASE NRNA"/>
    <property type="match status" value="1"/>
</dbReference>
<dbReference type="AlphaFoldDB" id="A0A4R2QEN8"/>
<dbReference type="InterPro" id="IPR038763">
    <property type="entry name" value="DHH_sf"/>
</dbReference>
<dbReference type="EMBL" id="SLXQ01000013">
    <property type="protein sequence ID" value="TCP46748.1"/>
    <property type="molecule type" value="Genomic_DNA"/>
</dbReference>
<evidence type="ECO:0000259" key="1">
    <source>
        <dbReference type="Pfam" id="PF01368"/>
    </source>
</evidence>
<dbReference type="PANTHER" id="PTHR47618">
    <property type="entry name" value="BIFUNCTIONAL OLIGORIBONUCLEASE AND PAP PHOSPHATASE NRNA"/>
    <property type="match status" value="1"/>
</dbReference>
<dbReference type="InterPro" id="IPR003156">
    <property type="entry name" value="DHHA1_dom"/>
</dbReference>
<feature type="domain" description="DHHA1" evidence="2">
    <location>
        <begin position="264"/>
        <end position="347"/>
    </location>
</feature>
<accession>A0A4R2QEN8</accession>
<comment type="caution">
    <text evidence="3">The sequence shown here is derived from an EMBL/GenBank/DDBJ whole genome shotgun (WGS) entry which is preliminary data.</text>
</comment>
<feature type="domain" description="DDH" evidence="1">
    <location>
        <begin position="41"/>
        <end position="187"/>
    </location>
</feature>
<proteinExistence type="predicted"/>
<dbReference type="InterPro" id="IPR051319">
    <property type="entry name" value="Oligoribo/pAp-PDE_c-di-AMP_PDE"/>
</dbReference>
<gene>
    <name evidence="3" type="ORF">EV191_11324</name>
</gene>
<protein>
    <submittedName>
        <fullName evidence="3">Phosphoesterase RecJ-like protein</fullName>
    </submittedName>
</protein>
<dbReference type="Proteomes" id="UP000294911">
    <property type="component" value="Unassembled WGS sequence"/>
</dbReference>
<dbReference type="Gene3D" id="3.10.310.30">
    <property type="match status" value="1"/>
</dbReference>
<dbReference type="GO" id="GO:0003676">
    <property type="term" value="F:nucleic acid binding"/>
    <property type="evidence" value="ECO:0007669"/>
    <property type="project" value="InterPro"/>
</dbReference>
<dbReference type="Pfam" id="PF01368">
    <property type="entry name" value="DHH"/>
    <property type="match status" value="1"/>
</dbReference>
<dbReference type="Gene3D" id="3.90.1640.10">
    <property type="entry name" value="inorganic pyrophosphatase (n-terminal core)"/>
    <property type="match status" value="1"/>
</dbReference>
<evidence type="ECO:0000259" key="2">
    <source>
        <dbReference type="Pfam" id="PF02272"/>
    </source>
</evidence>
<evidence type="ECO:0000313" key="4">
    <source>
        <dbReference type="Proteomes" id="UP000294911"/>
    </source>
</evidence>
<dbReference type="SUPFAM" id="SSF64182">
    <property type="entry name" value="DHH phosphoesterases"/>
    <property type="match status" value="1"/>
</dbReference>